<dbReference type="AlphaFoldDB" id="A0A6J6PWD2"/>
<reference evidence="2" key="1">
    <citation type="submission" date="2020-05" db="EMBL/GenBank/DDBJ databases">
        <authorList>
            <person name="Chiriac C."/>
            <person name="Salcher M."/>
            <person name="Ghai R."/>
            <person name="Kavagutti S V."/>
        </authorList>
    </citation>
    <scope>NUCLEOTIDE SEQUENCE</scope>
</reference>
<dbReference type="EMBL" id="CAEZXM010000242">
    <property type="protein sequence ID" value="CAB4701155.1"/>
    <property type="molecule type" value="Genomic_DNA"/>
</dbReference>
<proteinExistence type="predicted"/>
<organism evidence="2">
    <name type="scientific">freshwater metagenome</name>
    <dbReference type="NCBI Taxonomy" id="449393"/>
    <lineage>
        <taxon>unclassified sequences</taxon>
        <taxon>metagenomes</taxon>
        <taxon>ecological metagenomes</taxon>
    </lineage>
</organism>
<protein>
    <submittedName>
        <fullName evidence="2">Unannotated protein</fullName>
    </submittedName>
</protein>
<accession>A0A6J6PWD2</accession>
<evidence type="ECO:0000256" key="1">
    <source>
        <dbReference type="SAM" id="MobiDB-lite"/>
    </source>
</evidence>
<evidence type="ECO:0000313" key="2">
    <source>
        <dbReference type="EMBL" id="CAB4701155.1"/>
    </source>
</evidence>
<feature type="region of interest" description="Disordered" evidence="1">
    <location>
        <begin position="1"/>
        <end position="22"/>
    </location>
</feature>
<feature type="compositionally biased region" description="Polar residues" evidence="1">
    <location>
        <begin position="1"/>
        <end position="11"/>
    </location>
</feature>
<sequence length="64" mass="7001">MPSRMPKSSTWRVAGPSDNPPKRRVVYLLECGPDDDLDFLVALRLPAKSKGIPMLDAAAAKRHG</sequence>
<name>A0A6J6PWD2_9ZZZZ</name>
<gene>
    <name evidence="2" type="ORF">UFOPK2366_01268</name>
</gene>